<accession>A0ACC2MEW5</accession>
<dbReference type="Proteomes" id="UP001234297">
    <property type="component" value="Chromosome 2"/>
</dbReference>
<gene>
    <name evidence="1" type="ORF">MRB53_005681</name>
</gene>
<evidence type="ECO:0000313" key="2">
    <source>
        <dbReference type="Proteomes" id="UP001234297"/>
    </source>
</evidence>
<dbReference type="EMBL" id="CM056810">
    <property type="protein sequence ID" value="KAJ8643933.1"/>
    <property type="molecule type" value="Genomic_DNA"/>
</dbReference>
<organism evidence="1 2">
    <name type="scientific">Persea americana</name>
    <name type="common">Avocado</name>
    <dbReference type="NCBI Taxonomy" id="3435"/>
    <lineage>
        <taxon>Eukaryota</taxon>
        <taxon>Viridiplantae</taxon>
        <taxon>Streptophyta</taxon>
        <taxon>Embryophyta</taxon>
        <taxon>Tracheophyta</taxon>
        <taxon>Spermatophyta</taxon>
        <taxon>Magnoliopsida</taxon>
        <taxon>Magnoliidae</taxon>
        <taxon>Laurales</taxon>
        <taxon>Lauraceae</taxon>
        <taxon>Persea</taxon>
    </lineage>
</organism>
<name>A0ACC2MEW5_PERAE</name>
<protein>
    <submittedName>
        <fullName evidence="1">Uncharacterized protein</fullName>
    </submittedName>
</protein>
<comment type="caution">
    <text evidence="1">The sequence shown here is derived from an EMBL/GenBank/DDBJ whole genome shotgun (WGS) entry which is preliminary data.</text>
</comment>
<keyword evidence="2" id="KW-1185">Reference proteome</keyword>
<evidence type="ECO:0000313" key="1">
    <source>
        <dbReference type="EMBL" id="KAJ8643933.1"/>
    </source>
</evidence>
<sequence length="347" mass="38806">MNRECDHIASENSLSDTTTQEQDMSIVDSGIGGSVLTTQKEDMLISECESRRNGSFPSKFDLLGDEYLIRLEEEDSNYMHFKQVFLAGMGDLRDHTIVEAVYSNSHSSLLGKARMQGFQIYLDAMLEKCGVSANMEYAWYASSEDGICGILQYGFGQCDNTDNGGLYGCGLYLTPVGSSIESAMSSVADENGLRHLLLCRVILGNQEEVLPGSKQLLPSSEEFDSGVDNCLAPKKYIIWSTHMNTHVLPEFIISFRNPSLPRGCRRIAEPVRRPSSPWVPLARLISIISRYLPPPSVHLITRYYADYMAKKITRINLIRRLRQIAGDRLLLATIKSHGSKVPKEEVH</sequence>
<reference evidence="1 2" key="1">
    <citation type="journal article" date="2022" name="Hortic Res">
        <title>A haplotype resolved chromosomal level avocado genome allows analysis of novel avocado genes.</title>
        <authorList>
            <person name="Nath O."/>
            <person name="Fletcher S.J."/>
            <person name="Hayward A."/>
            <person name="Shaw L.M."/>
            <person name="Masouleh A.K."/>
            <person name="Furtado A."/>
            <person name="Henry R.J."/>
            <person name="Mitter N."/>
        </authorList>
    </citation>
    <scope>NUCLEOTIDE SEQUENCE [LARGE SCALE GENOMIC DNA]</scope>
    <source>
        <strain evidence="2">cv. Hass</strain>
    </source>
</reference>
<proteinExistence type="predicted"/>